<dbReference type="InterPro" id="IPR004435">
    <property type="entry name" value="MobB_dom"/>
</dbReference>
<proteinExistence type="predicted"/>
<dbReference type="InterPro" id="IPR052539">
    <property type="entry name" value="MGD_biosynthesis_adapter"/>
</dbReference>
<dbReference type="AlphaFoldDB" id="A0A7J3VT24"/>
<evidence type="ECO:0000313" key="2">
    <source>
        <dbReference type="EMBL" id="HHM44294.1"/>
    </source>
</evidence>
<protein>
    <submittedName>
        <fullName evidence="2">Molybdopterin-guanine dinucleotide biosynthesis protein B</fullName>
    </submittedName>
</protein>
<dbReference type="EMBL" id="DRXH01000112">
    <property type="protein sequence ID" value="HHM44294.1"/>
    <property type="molecule type" value="Genomic_DNA"/>
</dbReference>
<reference evidence="2" key="1">
    <citation type="journal article" date="2020" name="mSystems">
        <title>Genome- and Community-Level Interaction Insights into Carbon Utilization and Element Cycling Functions of Hydrothermarchaeota in Hydrothermal Sediment.</title>
        <authorList>
            <person name="Zhou Z."/>
            <person name="Liu Y."/>
            <person name="Xu W."/>
            <person name="Pan J."/>
            <person name="Luo Z.H."/>
            <person name="Li M."/>
        </authorList>
    </citation>
    <scope>NUCLEOTIDE SEQUENCE [LARGE SCALE GENOMIC DNA]</scope>
    <source>
        <strain evidence="2">SpSt-1074</strain>
    </source>
</reference>
<dbReference type="GO" id="GO:0006777">
    <property type="term" value="P:Mo-molybdopterin cofactor biosynthetic process"/>
    <property type="evidence" value="ECO:0007669"/>
    <property type="project" value="InterPro"/>
</dbReference>
<dbReference type="PANTHER" id="PTHR40072:SF1">
    <property type="entry name" value="MOLYBDOPTERIN-GUANINE DINUCLEOTIDE BIOSYNTHESIS ADAPTER PROTEIN"/>
    <property type="match status" value="1"/>
</dbReference>
<sequence length="194" mass="21868">MPSCTAPIYLNIPPVSLVCVKALEVVGHKNSGKTTLVEYFVERFTRDGFRVAAVKHIHHSFTIDTENKDTWRMSRRGAWLVASVSPNETAVMFHGRSGWEQSLGRLMRIMDEEEVDVAVFEGFHMLLGGREDVHKIITVKESQDLEYFLNTLKPPVIAVVDISGRLVSKTPVPCFKSPLSEDLYLLARRELGLV</sequence>
<accession>A0A7J3VT24</accession>
<organism evidence="2">
    <name type="scientific">Caldiarchaeum subterraneum</name>
    <dbReference type="NCBI Taxonomy" id="311458"/>
    <lineage>
        <taxon>Archaea</taxon>
        <taxon>Nitrososphaerota</taxon>
        <taxon>Candidatus Caldarchaeales</taxon>
        <taxon>Candidatus Caldarchaeaceae</taxon>
        <taxon>Candidatus Caldarchaeum</taxon>
    </lineage>
</organism>
<gene>
    <name evidence="2" type="primary">mobB</name>
    <name evidence="2" type="ORF">ENM31_03230</name>
</gene>
<evidence type="ECO:0000259" key="1">
    <source>
        <dbReference type="Pfam" id="PF03205"/>
    </source>
</evidence>
<dbReference type="GO" id="GO:0005525">
    <property type="term" value="F:GTP binding"/>
    <property type="evidence" value="ECO:0007669"/>
    <property type="project" value="InterPro"/>
</dbReference>
<dbReference type="InterPro" id="IPR027417">
    <property type="entry name" value="P-loop_NTPase"/>
</dbReference>
<dbReference type="PANTHER" id="PTHR40072">
    <property type="entry name" value="MOLYBDOPTERIN-GUANINE DINUCLEOTIDE BIOSYNTHESIS ADAPTER PROTEIN-RELATED"/>
    <property type="match status" value="1"/>
</dbReference>
<comment type="caution">
    <text evidence="2">The sequence shown here is derived from an EMBL/GenBank/DDBJ whole genome shotgun (WGS) entry which is preliminary data.</text>
</comment>
<dbReference type="Gene3D" id="3.40.50.300">
    <property type="entry name" value="P-loop containing nucleotide triphosphate hydrolases"/>
    <property type="match status" value="1"/>
</dbReference>
<dbReference type="SUPFAM" id="SSF52540">
    <property type="entry name" value="P-loop containing nucleoside triphosphate hydrolases"/>
    <property type="match status" value="1"/>
</dbReference>
<name>A0A7J3VT24_CALS0</name>
<feature type="domain" description="Molybdopterin-guanine dinucleotide biosynthesis protein B (MobB)" evidence="1">
    <location>
        <begin position="23"/>
        <end position="160"/>
    </location>
</feature>
<dbReference type="Pfam" id="PF03205">
    <property type="entry name" value="MobB"/>
    <property type="match status" value="1"/>
</dbReference>
<dbReference type="NCBIfam" id="TIGR00176">
    <property type="entry name" value="mobB"/>
    <property type="match status" value="1"/>
</dbReference>